<protein>
    <submittedName>
        <fullName evidence="12">ABC transporter ATP-binding protein</fullName>
    </submittedName>
</protein>
<keyword evidence="6 12" id="KW-0067">ATP-binding</keyword>
<dbReference type="InterPro" id="IPR027417">
    <property type="entry name" value="P-loop_NTPase"/>
</dbReference>
<proteinExistence type="predicted"/>
<feature type="transmembrane region" description="Helical" evidence="9">
    <location>
        <begin position="164"/>
        <end position="181"/>
    </location>
</feature>
<feature type="transmembrane region" description="Helical" evidence="9">
    <location>
        <begin position="271"/>
        <end position="294"/>
    </location>
</feature>
<dbReference type="Pfam" id="PF00664">
    <property type="entry name" value="ABC_membrane"/>
    <property type="match status" value="1"/>
</dbReference>
<gene>
    <name evidence="12" type="ORF">F7R26_027195</name>
</gene>
<feature type="transmembrane region" description="Helical" evidence="9">
    <location>
        <begin position="140"/>
        <end position="158"/>
    </location>
</feature>
<evidence type="ECO:0000259" key="11">
    <source>
        <dbReference type="PROSITE" id="PS50929"/>
    </source>
</evidence>
<dbReference type="PROSITE" id="PS51257">
    <property type="entry name" value="PROKAR_LIPOPROTEIN"/>
    <property type="match status" value="1"/>
</dbReference>
<dbReference type="Proteomes" id="UP000397656">
    <property type="component" value="Chromosome 2"/>
</dbReference>
<feature type="transmembrane region" description="Helical" evidence="9">
    <location>
        <begin position="58"/>
        <end position="82"/>
    </location>
</feature>
<dbReference type="GeneID" id="98404635"/>
<dbReference type="Pfam" id="PF00005">
    <property type="entry name" value="ABC_tran"/>
    <property type="match status" value="1"/>
</dbReference>
<dbReference type="GO" id="GO:0005886">
    <property type="term" value="C:plasma membrane"/>
    <property type="evidence" value="ECO:0007669"/>
    <property type="project" value="UniProtKB-SubCell"/>
</dbReference>
<reference evidence="12 13" key="1">
    <citation type="submission" date="2020-10" db="EMBL/GenBank/DDBJ databases">
        <title>Complete genome sequence of Cupriavidus basilensis CCUG 49340T.</title>
        <authorList>
            <person name="Salva-Serra F."/>
            <person name="Donoso R.A."/>
            <person name="Cho K.H."/>
            <person name="Yoo J.A."/>
            <person name="Lee K."/>
            <person name="Yoon S.-H."/>
            <person name="Perez-Pantoja D."/>
            <person name="Moore E.R.B."/>
        </authorList>
    </citation>
    <scope>NUCLEOTIDE SEQUENCE [LARGE SCALE GENOMIC DNA]</scope>
    <source>
        <strain evidence="13">CCUG 49340</strain>
    </source>
</reference>
<dbReference type="Gene3D" id="3.40.50.300">
    <property type="entry name" value="P-loop containing nucleotide triphosphate hydrolases"/>
    <property type="match status" value="1"/>
</dbReference>
<dbReference type="Gene3D" id="1.20.1560.10">
    <property type="entry name" value="ABC transporter type 1, transmembrane domain"/>
    <property type="match status" value="1"/>
</dbReference>
<evidence type="ECO:0000256" key="2">
    <source>
        <dbReference type="ARBA" id="ARBA00022475"/>
    </source>
</evidence>
<dbReference type="PROSITE" id="PS50893">
    <property type="entry name" value="ABC_TRANSPORTER_2"/>
    <property type="match status" value="1"/>
</dbReference>
<organism evidence="12 13">
    <name type="scientific">Cupriavidus basilensis</name>
    <dbReference type="NCBI Taxonomy" id="68895"/>
    <lineage>
        <taxon>Bacteria</taxon>
        <taxon>Pseudomonadati</taxon>
        <taxon>Pseudomonadota</taxon>
        <taxon>Betaproteobacteria</taxon>
        <taxon>Burkholderiales</taxon>
        <taxon>Burkholderiaceae</taxon>
        <taxon>Cupriavidus</taxon>
    </lineage>
</organism>
<keyword evidence="2" id="KW-1003">Cell membrane</keyword>
<dbReference type="InterPro" id="IPR036640">
    <property type="entry name" value="ABC1_TM_sf"/>
</dbReference>
<evidence type="ECO:0000259" key="10">
    <source>
        <dbReference type="PROSITE" id="PS50893"/>
    </source>
</evidence>
<dbReference type="AlphaFoldDB" id="A0A7M2H872"/>
<evidence type="ECO:0000256" key="4">
    <source>
        <dbReference type="ARBA" id="ARBA00022692"/>
    </source>
</evidence>
<dbReference type="InterPro" id="IPR011527">
    <property type="entry name" value="ABC1_TM_dom"/>
</dbReference>
<evidence type="ECO:0000256" key="8">
    <source>
        <dbReference type="ARBA" id="ARBA00023136"/>
    </source>
</evidence>
<feature type="transmembrane region" description="Helical" evidence="9">
    <location>
        <begin position="242"/>
        <end position="265"/>
    </location>
</feature>
<evidence type="ECO:0000256" key="3">
    <source>
        <dbReference type="ARBA" id="ARBA00022519"/>
    </source>
</evidence>
<keyword evidence="4 9" id="KW-0812">Transmembrane</keyword>
<dbReference type="InterPro" id="IPR039421">
    <property type="entry name" value="Type_1_exporter"/>
</dbReference>
<keyword evidence="8 9" id="KW-0472">Membrane</keyword>
<sequence length="559" mass="61830">MEEKTNASHYLLLLLVRYKYHFFSVVTLACLTAILNTSFGAMLKWLTDGLQKGSSSVLFPFISLFALQRFLLPITGASGALISNRLANKIESDIRKSWYEYVVGLDYGSSKLKNSGEYQKKMQEAVASVRTLLNNTLRSLLSITLDVISITLFAIFFIGAKAGLLLLFFAIFYSAFVIKSTRKRMPVMKEIAQSDAECAAFMHDSFINSGVISPDVRKNRVNQHEILLSKLEGRKNFNSRKLFFDSSFSAVICLSASFFLLTAYYQEGSTSIGVIIMLATSLAQLIVQINTLGFNYRSILSARIDIMRISDGLKIKEKSNSGAAPPIFGAKNYIFSFQEFMASDVSADNTPSIHGSISLNYGMINTLRGTSGIGKSTAARAMRGELRASARQLLINGMDSSGIQADILLEKIGYVSQDNTIFNESIIKNLRYGKSNATQNEIVESLSKVGLGKFSNSLEFVVGEKGGLLSGGERQRLVIARGLLQDCEILILDEPFSGLDEEMAYELAGTIVSLACEMCIFVIMHQRPEPLFGHNSKINQHTMEEKGGRVYISNLEEKF</sequence>
<evidence type="ECO:0000313" key="13">
    <source>
        <dbReference type="Proteomes" id="UP000397656"/>
    </source>
</evidence>
<feature type="transmembrane region" description="Helical" evidence="9">
    <location>
        <begin position="20"/>
        <end position="46"/>
    </location>
</feature>
<dbReference type="InterPro" id="IPR003439">
    <property type="entry name" value="ABC_transporter-like_ATP-bd"/>
</dbReference>
<dbReference type="SUPFAM" id="SSF90123">
    <property type="entry name" value="ABC transporter transmembrane region"/>
    <property type="match status" value="1"/>
</dbReference>
<dbReference type="RefSeq" id="WP_170301887.1">
    <property type="nucleotide sequence ID" value="NZ_CP062804.1"/>
</dbReference>
<dbReference type="PROSITE" id="PS00211">
    <property type="entry name" value="ABC_TRANSPORTER_1"/>
    <property type="match status" value="1"/>
</dbReference>
<dbReference type="InterPro" id="IPR017871">
    <property type="entry name" value="ABC_transporter-like_CS"/>
</dbReference>
<keyword evidence="3" id="KW-0997">Cell inner membrane</keyword>
<dbReference type="GO" id="GO:0140359">
    <property type="term" value="F:ABC-type transporter activity"/>
    <property type="evidence" value="ECO:0007669"/>
    <property type="project" value="InterPro"/>
</dbReference>
<evidence type="ECO:0000256" key="9">
    <source>
        <dbReference type="SAM" id="Phobius"/>
    </source>
</evidence>
<dbReference type="SMART" id="SM00382">
    <property type="entry name" value="AAA"/>
    <property type="match status" value="1"/>
</dbReference>
<dbReference type="InterPro" id="IPR003593">
    <property type="entry name" value="AAA+_ATPase"/>
</dbReference>
<dbReference type="GO" id="GO:0005524">
    <property type="term" value="F:ATP binding"/>
    <property type="evidence" value="ECO:0007669"/>
    <property type="project" value="UniProtKB-KW"/>
</dbReference>
<evidence type="ECO:0000256" key="5">
    <source>
        <dbReference type="ARBA" id="ARBA00022741"/>
    </source>
</evidence>
<feature type="domain" description="ABC transporter" evidence="10">
    <location>
        <begin position="335"/>
        <end position="559"/>
    </location>
</feature>
<accession>A0A7M2H872</accession>
<dbReference type="EMBL" id="CP062804">
    <property type="protein sequence ID" value="QOT81058.1"/>
    <property type="molecule type" value="Genomic_DNA"/>
</dbReference>
<dbReference type="PROSITE" id="PS50929">
    <property type="entry name" value="ABC_TM1F"/>
    <property type="match status" value="1"/>
</dbReference>
<evidence type="ECO:0000256" key="6">
    <source>
        <dbReference type="ARBA" id="ARBA00022840"/>
    </source>
</evidence>
<comment type="subcellular location">
    <subcellularLocation>
        <location evidence="1">Cell membrane</location>
        <topology evidence="1">Multi-pass membrane protein</topology>
    </subcellularLocation>
</comment>
<dbReference type="PANTHER" id="PTHR24221">
    <property type="entry name" value="ATP-BINDING CASSETTE SUB-FAMILY B"/>
    <property type="match status" value="1"/>
</dbReference>
<dbReference type="SUPFAM" id="SSF52540">
    <property type="entry name" value="P-loop containing nucleoside triphosphate hydrolases"/>
    <property type="match status" value="1"/>
</dbReference>
<evidence type="ECO:0000256" key="1">
    <source>
        <dbReference type="ARBA" id="ARBA00004651"/>
    </source>
</evidence>
<dbReference type="GO" id="GO:0016887">
    <property type="term" value="F:ATP hydrolysis activity"/>
    <property type="evidence" value="ECO:0007669"/>
    <property type="project" value="InterPro"/>
</dbReference>
<evidence type="ECO:0000256" key="7">
    <source>
        <dbReference type="ARBA" id="ARBA00022989"/>
    </source>
</evidence>
<evidence type="ECO:0000313" key="12">
    <source>
        <dbReference type="EMBL" id="QOT81058.1"/>
    </source>
</evidence>
<feature type="domain" description="ABC transmembrane type-1" evidence="11">
    <location>
        <begin position="25"/>
        <end position="301"/>
    </location>
</feature>
<keyword evidence="7 9" id="KW-1133">Transmembrane helix</keyword>
<name>A0A7M2H872_9BURK</name>
<keyword evidence="5" id="KW-0547">Nucleotide-binding</keyword>
<dbReference type="PANTHER" id="PTHR24221:SF654">
    <property type="entry name" value="ATP-BINDING CASSETTE SUB-FAMILY B MEMBER 6"/>
    <property type="match status" value="1"/>
</dbReference>